<keyword evidence="2" id="KW-1185">Reference proteome</keyword>
<accession>A0A951IX99</accession>
<dbReference type="AlphaFoldDB" id="A0A951IX99"/>
<proteinExistence type="predicted"/>
<dbReference type="InterPro" id="IPR007298">
    <property type="entry name" value="Cu-R_lipoprotein_NlpE"/>
</dbReference>
<dbReference type="Proteomes" id="UP000727490">
    <property type="component" value="Unassembled WGS sequence"/>
</dbReference>
<comment type="caution">
    <text evidence="1">The sequence shown here is derived from an EMBL/GenBank/DDBJ whole genome shotgun (WGS) entry which is preliminary data.</text>
</comment>
<evidence type="ECO:0000313" key="2">
    <source>
        <dbReference type="Proteomes" id="UP000727490"/>
    </source>
</evidence>
<dbReference type="RefSeq" id="WP_219288635.1">
    <property type="nucleotide sequence ID" value="NZ_RPHB01000004.1"/>
</dbReference>
<protein>
    <submittedName>
        <fullName evidence="1">Copper resistance protein NlpE</fullName>
    </submittedName>
</protein>
<sequence length="155" mass="17530">MKRLSSHLLAFFVGIFVFSCQPSTKETDTEQDEIIVEEEYFAPDEHNARISLDYEGIYEGVLPCADCEGIETTVEIGPSYSFVKKTVYLGKDNDTKNEYSGTYKWNDAGNTIILEGVDAPNQYFVGENVLFHLDMEGNRITGDLADNYALRKKMD</sequence>
<dbReference type="Pfam" id="PF04170">
    <property type="entry name" value="NlpE"/>
    <property type="match status" value="1"/>
</dbReference>
<name>A0A951IX99_9BACT</name>
<dbReference type="PROSITE" id="PS51257">
    <property type="entry name" value="PROKAR_LIPOPROTEIN"/>
    <property type="match status" value="1"/>
</dbReference>
<dbReference type="EMBL" id="RPHB01000004">
    <property type="protein sequence ID" value="MBW3467992.1"/>
    <property type="molecule type" value="Genomic_DNA"/>
</dbReference>
<gene>
    <name evidence="1" type="ORF">EGN73_09215</name>
</gene>
<organism evidence="1 2">
    <name type="scientific">Arthrospiribacter ruber</name>
    <dbReference type="NCBI Taxonomy" id="2487934"/>
    <lineage>
        <taxon>Bacteria</taxon>
        <taxon>Pseudomonadati</taxon>
        <taxon>Bacteroidota</taxon>
        <taxon>Cytophagia</taxon>
        <taxon>Cytophagales</taxon>
        <taxon>Cyclobacteriaceae</taxon>
        <taxon>Arthrospiribacter</taxon>
    </lineage>
</organism>
<evidence type="ECO:0000313" key="1">
    <source>
        <dbReference type="EMBL" id="MBW3467992.1"/>
    </source>
</evidence>
<reference evidence="1 2" key="1">
    <citation type="journal article" date="2020" name="Syst. Appl. Microbiol.">
        <title>Arthrospiribacter ruber gen. nov., sp. nov., a novel bacterium isolated from Arthrospira cultures.</title>
        <authorList>
            <person name="Waleron M."/>
            <person name="Misztak A."/>
            <person name="Waleron M.M."/>
            <person name="Furmaniak M."/>
            <person name="Mrozik A."/>
            <person name="Waleron K."/>
        </authorList>
    </citation>
    <scope>NUCLEOTIDE SEQUENCE [LARGE SCALE GENOMIC DNA]</scope>
    <source>
        <strain evidence="1 2">DPMB0001</strain>
    </source>
</reference>